<dbReference type="AlphaFoldDB" id="A0A8E1WIM4"/>
<name>A0A8E1WIM4_9HYPH</name>
<gene>
    <name evidence="1" type="ORF">HNQ96_004203</name>
</gene>
<evidence type="ECO:0008006" key="3">
    <source>
        <dbReference type="Google" id="ProtNLM"/>
    </source>
</evidence>
<accession>A0A8E1WIM4</accession>
<evidence type="ECO:0000313" key="1">
    <source>
        <dbReference type="EMBL" id="MBB6468319.1"/>
    </source>
</evidence>
<comment type="caution">
    <text evidence="1">The sequence shown here is derived from an EMBL/GenBank/DDBJ whole genome shotgun (WGS) entry which is preliminary data.</text>
</comment>
<evidence type="ECO:0000313" key="2">
    <source>
        <dbReference type="Proteomes" id="UP000532373"/>
    </source>
</evidence>
<protein>
    <recommendedName>
        <fullName evidence="3">Nucleotidyltransferase family protein</fullName>
    </recommendedName>
</protein>
<sequence>MAPTSRRIGRRFPDYGWAWPTNGLDRLLKAVLLPDHEAAQAQVLRWLDANDIDAVEFREHRLLAAIADRFGKALAEHAAYPRLAGLQKMLWTKSRLAMREAEPALKAIVEAGVPIMLLKGASRIAVDPAAQRGRVAHDIDILVRPEHMAAAFDVLRHGDWQVSTGVSPQYLKPRLAAVRSMNFFKGSYGDIDLHQVAYDWSQADAVDDAALWQRASPASFSGLDVLVPSAADRVTLAIGHGGLDAHTHSDWLVDTASAIRAGSIDWSVLGDIVARRHLAVPAAVALSYLEAEMAVRVPSEVLERVVGMADRTGASRIASLLQAKPRTDFKGLTWLSRGVAKQLRMRKKRAVRERELPGVEWHGRRTQAVDGVGAAAPALSQQLPLPQAATGAAQAELDIVVQMDVPPVRRRIEMELNGGECHFARLRYRKLGKSGGRLTLRFRGKIRVDQADGALVLSARPSRQFRQWEHEQTVSTYGAVPFRIVSVSVSPLR</sequence>
<dbReference type="RefSeq" id="WP_184770723.1">
    <property type="nucleotide sequence ID" value="NZ_JACHGI010000009.1"/>
</dbReference>
<reference evidence="1 2" key="1">
    <citation type="submission" date="2020-08" db="EMBL/GenBank/DDBJ databases">
        <title>Genomic Encyclopedia of Type Strains, Phase IV (KMG-IV): sequencing the most valuable type-strain genomes for metagenomic binning, comparative biology and taxonomic classification.</title>
        <authorList>
            <person name="Goeker M."/>
        </authorList>
    </citation>
    <scope>NUCLEOTIDE SEQUENCE [LARGE SCALE GENOMIC DNA]</scope>
    <source>
        <strain evidence="1 2">DSM 17454</strain>
    </source>
</reference>
<dbReference type="InterPro" id="IPR039498">
    <property type="entry name" value="NTP_transf_5"/>
</dbReference>
<organism evidence="1 2">
    <name type="scientific">Aminobacter carboxidus</name>
    <dbReference type="NCBI Taxonomy" id="376165"/>
    <lineage>
        <taxon>Bacteria</taxon>
        <taxon>Pseudomonadati</taxon>
        <taxon>Pseudomonadota</taxon>
        <taxon>Alphaproteobacteria</taxon>
        <taxon>Hyphomicrobiales</taxon>
        <taxon>Phyllobacteriaceae</taxon>
        <taxon>Aminobacter</taxon>
    </lineage>
</organism>
<dbReference type="Pfam" id="PF14907">
    <property type="entry name" value="NTP_transf_5"/>
    <property type="match status" value="1"/>
</dbReference>
<proteinExistence type="predicted"/>
<dbReference type="EMBL" id="JACHGI010000009">
    <property type="protein sequence ID" value="MBB6468319.1"/>
    <property type="molecule type" value="Genomic_DNA"/>
</dbReference>
<dbReference type="Proteomes" id="UP000532373">
    <property type="component" value="Unassembled WGS sequence"/>
</dbReference>